<name>A0A176RSU6_9GAMM</name>
<keyword evidence="2" id="KW-0560">Oxidoreductase</keyword>
<dbReference type="Gene3D" id="3.40.109.10">
    <property type="entry name" value="NADH Oxidase"/>
    <property type="match status" value="1"/>
</dbReference>
<dbReference type="PATRIC" id="fig|1003181.4.peg.7458"/>
<evidence type="ECO:0000313" key="5">
    <source>
        <dbReference type="Proteomes" id="UP000076962"/>
    </source>
</evidence>
<proteinExistence type="inferred from homology"/>
<organism evidence="4 5">
    <name type="scientific">Candidatus Thiomargarita nelsonii</name>
    <dbReference type="NCBI Taxonomy" id="1003181"/>
    <lineage>
        <taxon>Bacteria</taxon>
        <taxon>Pseudomonadati</taxon>
        <taxon>Pseudomonadota</taxon>
        <taxon>Gammaproteobacteria</taxon>
        <taxon>Thiotrichales</taxon>
        <taxon>Thiotrichaceae</taxon>
        <taxon>Thiomargarita</taxon>
    </lineage>
</organism>
<accession>A0A176RSU6</accession>
<feature type="domain" description="Nitroreductase" evidence="3">
    <location>
        <begin position="2"/>
        <end position="116"/>
    </location>
</feature>
<dbReference type="Proteomes" id="UP000076962">
    <property type="component" value="Unassembled WGS sequence"/>
</dbReference>
<keyword evidence="5" id="KW-1185">Reference proteome</keyword>
<comment type="caution">
    <text evidence="4">The sequence shown here is derived from an EMBL/GenBank/DDBJ whole genome shotgun (WGS) entry which is preliminary data.</text>
</comment>
<evidence type="ECO:0000259" key="3">
    <source>
        <dbReference type="Pfam" id="PF00881"/>
    </source>
</evidence>
<dbReference type="PANTHER" id="PTHR43673:SF12">
    <property type="entry name" value="PROTEIN DRGA"/>
    <property type="match status" value="1"/>
</dbReference>
<dbReference type="Pfam" id="PF00881">
    <property type="entry name" value="Nitroreductase"/>
    <property type="match status" value="1"/>
</dbReference>
<evidence type="ECO:0000256" key="2">
    <source>
        <dbReference type="ARBA" id="ARBA00023002"/>
    </source>
</evidence>
<comment type="similarity">
    <text evidence="1">Belongs to the nitroreductase family.</text>
</comment>
<dbReference type="InterPro" id="IPR029479">
    <property type="entry name" value="Nitroreductase"/>
</dbReference>
<dbReference type="SUPFAM" id="SSF55469">
    <property type="entry name" value="FMN-dependent nitroreductase-like"/>
    <property type="match status" value="1"/>
</dbReference>
<dbReference type="AlphaFoldDB" id="A0A176RSU6"/>
<sequence length="116" mass="13500">MTQDEIDQLMSLAKLAPTAYNQQNYRFVLVRDPGLRQQIREAAWDQAQVTDASLLIVICADMKAWEKEPARYWANAPKDIQDYMQSVIEQYYRDREQVQRDEAMRSAGIAAQTIML</sequence>
<dbReference type="EMBL" id="LUTY01003091">
    <property type="protein sequence ID" value="OAD18776.1"/>
    <property type="molecule type" value="Genomic_DNA"/>
</dbReference>
<protein>
    <submittedName>
        <fullName evidence="4">DrgA protein</fullName>
    </submittedName>
</protein>
<gene>
    <name evidence="4" type="ORF">THIOM_005620</name>
</gene>
<dbReference type="GO" id="GO:0016491">
    <property type="term" value="F:oxidoreductase activity"/>
    <property type="evidence" value="ECO:0007669"/>
    <property type="project" value="UniProtKB-KW"/>
</dbReference>
<evidence type="ECO:0000313" key="4">
    <source>
        <dbReference type="EMBL" id="OAD18776.1"/>
    </source>
</evidence>
<dbReference type="InterPro" id="IPR000415">
    <property type="entry name" value="Nitroreductase-like"/>
</dbReference>
<dbReference type="PANTHER" id="PTHR43673">
    <property type="entry name" value="NAD(P)H NITROREDUCTASE YDGI-RELATED"/>
    <property type="match status" value="1"/>
</dbReference>
<reference evidence="4 5" key="1">
    <citation type="submission" date="2016-05" db="EMBL/GenBank/DDBJ databases">
        <title>Single-cell genome of chain-forming Candidatus Thiomargarita nelsonii and comparison to other large sulfur-oxidizing bacteria.</title>
        <authorList>
            <person name="Winkel M."/>
            <person name="Salman V."/>
            <person name="Woyke T."/>
            <person name="Schulz-Vogt H."/>
            <person name="Richter M."/>
            <person name="Flood B."/>
            <person name="Bailey J."/>
            <person name="Amann R."/>
            <person name="Mussmann M."/>
        </authorList>
    </citation>
    <scope>NUCLEOTIDE SEQUENCE [LARGE SCALE GENOMIC DNA]</scope>
    <source>
        <strain evidence="4 5">THI036</strain>
    </source>
</reference>
<evidence type="ECO:0000256" key="1">
    <source>
        <dbReference type="ARBA" id="ARBA00007118"/>
    </source>
</evidence>